<feature type="transmembrane region" description="Helical" evidence="2">
    <location>
        <begin position="176"/>
        <end position="196"/>
    </location>
</feature>
<keyword evidence="5" id="KW-1185">Reference proteome</keyword>
<accession>A0ABU3FSV4</accession>
<evidence type="ECO:0000313" key="5">
    <source>
        <dbReference type="Proteomes" id="UP001265301"/>
    </source>
</evidence>
<keyword evidence="2" id="KW-0812">Transmembrane</keyword>
<evidence type="ECO:0000256" key="2">
    <source>
        <dbReference type="SAM" id="Phobius"/>
    </source>
</evidence>
<proteinExistence type="inferred from homology"/>
<protein>
    <submittedName>
        <fullName evidence="4">Type II CAAX endopeptidase family protein</fullName>
    </submittedName>
</protein>
<dbReference type="Pfam" id="PF02517">
    <property type="entry name" value="Rce1-like"/>
    <property type="match status" value="1"/>
</dbReference>
<comment type="caution">
    <text evidence="4">The sequence shown here is derived from an EMBL/GenBank/DDBJ whole genome shotgun (WGS) entry which is preliminary data.</text>
</comment>
<feature type="transmembrane region" description="Helical" evidence="2">
    <location>
        <begin position="151"/>
        <end position="170"/>
    </location>
</feature>
<dbReference type="Proteomes" id="UP001265301">
    <property type="component" value="Unassembled WGS sequence"/>
</dbReference>
<feature type="domain" description="CAAX prenyl protease 2/Lysostaphin resistance protein A-like" evidence="3">
    <location>
        <begin position="119"/>
        <end position="212"/>
    </location>
</feature>
<gene>
    <name evidence="4" type="ORF">P7H59_11195</name>
</gene>
<dbReference type="RefSeq" id="WP_311819584.1">
    <property type="nucleotide sequence ID" value="NZ_JARQBN010000024.1"/>
</dbReference>
<feature type="transmembrane region" description="Helical" evidence="2">
    <location>
        <begin position="116"/>
        <end position="139"/>
    </location>
</feature>
<dbReference type="InterPro" id="IPR003675">
    <property type="entry name" value="Rce1/LyrA-like_dom"/>
</dbReference>
<dbReference type="InterPro" id="IPR052710">
    <property type="entry name" value="CAAX_protease"/>
</dbReference>
<dbReference type="PANTHER" id="PTHR36435">
    <property type="entry name" value="SLR1288 PROTEIN"/>
    <property type="match status" value="1"/>
</dbReference>
<dbReference type="EMBL" id="JARQBN010000024">
    <property type="protein sequence ID" value="MDT2829006.1"/>
    <property type="molecule type" value="Genomic_DNA"/>
</dbReference>
<keyword evidence="2" id="KW-0472">Membrane</keyword>
<evidence type="ECO:0000259" key="3">
    <source>
        <dbReference type="Pfam" id="PF02517"/>
    </source>
</evidence>
<feature type="transmembrane region" description="Helical" evidence="2">
    <location>
        <begin position="75"/>
        <end position="96"/>
    </location>
</feature>
<evidence type="ECO:0000256" key="1">
    <source>
        <dbReference type="ARBA" id="ARBA00009067"/>
    </source>
</evidence>
<organism evidence="4 5">
    <name type="scientific">Enterococcus viikkiensis</name>
    <dbReference type="NCBI Taxonomy" id="930854"/>
    <lineage>
        <taxon>Bacteria</taxon>
        <taxon>Bacillati</taxon>
        <taxon>Bacillota</taxon>
        <taxon>Bacilli</taxon>
        <taxon>Lactobacillales</taxon>
        <taxon>Enterococcaceae</taxon>
        <taxon>Enterococcus</taxon>
    </lineage>
</organism>
<evidence type="ECO:0000313" key="4">
    <source>
        <dbReference type="EMBL" id="MDT2829006.1"/>
    </source>
</evidence>
<name>A0ABU3FSV4_9ENTE</name>
<sequence>METAKKQWWGLLVIPLELVIGDLLFPLLKIDQNPKVSLIATATLFIIGFLIMLYLFHDFLRTQWQVYRQKLFRHLLLSIILVIGAFLILNMVRGLIPSDLLQVRNTATDDTAAPSLSASWAVLAAVIPFSAPFAEELTFRYLLFGKFTNKILRFVMLFVQGILFGLVHWNNFNGNIYAMIPYMVLGIYFGLIYWFFKNIWGSIMVHWMLDTMNSLLPALFLLILSLFGIQT</sequence>
<feature type="transmembrane region" description="Helical" evidence="2">
    <location>
        <begin position="36"/>
        <end position="55"/>
    </location>
</feature>
<feature type="transmembrane region" description="Helical" evidence="2">
    <location>
        <begin position="9"/>
        <end position="30"/>
    </location>
</feature>
<dbReference type="PANTHER" id="PTHR36435:SF1">
    <property type="entry name" value="CAAX AMINO TERMINAL PROTEASE FAMILY PROTEIN"/>
    <property type="match status" value="1"/>
</dbReference>
<feature type="transmembrane region" description="Helical" evidence="2">
    <location>
        <begin position="208"/>
        <end position="229"/>
    </location>
</feature>
<reference evidence="4 5" key="1">
    <citation type="submission" date="2023-03" db="EMBL/GenBank/DDBJ databases">
        <authorList>
            <person name="Shen W."/>
            <person name="Cai J."/>
        </authorList>
    </citation>
    <scope>NUCLEOTIDE SEQUENCE [LARGE SCALE GENOMIC DNA]</scope>
    <source>
        <strain evidence="4 5">B101</strain>
    </source>
</reference>
<keyword evidence="2" id="KW-1133">Transmembrane helix</keyword>
<comment type="similarity">
    <text evidence="1">Belongs to the UPF0177 family.</text>
</comment>